<protein>
    <submittedName>
        <fullName evidence="2">Uncharacterized protein</fullName>
    </submittedName>
</protein>
<evidence type="ECO:0000313" key="2">
    <source>
        <dbReference type="EMBL" id="MFD1052412.1"/>
    </source>
</evidence>
<reference evidence="3" key="1">
    <citation type="journal article" date="2019" name="Int. J. Syst. Evol. Microbiol.">
        <title>The Global Catalogue of Microorganisms (GCM) 10K type strain sequencing project: providing services to taxonomists for standard genome sequencing and annotation.</title>
        <authorList>
            <consortium name="The Broad Institute Genomics Platform"/>
            <consortium name="The Broad Institute Genome Sequencing Center for Infectious Disease"/>
            <person name="Wu L."/>
            <person name="Ma J."/>
        </authorList>
    </citation>
    <scope>NUCLEOTIDE SEQUENCE [LARGE SCALE GENOMIC DNA]</scope>
    <source>
        <strain evidence="3">JCM 31486</strain>
    </source>
</reference>
<proteinExistence type="predicted"/>
<keyword evidence="3" id="KW-1185">Reference proteome</keyword>
<feature type="transmembrane region" description="Helical" evidence="1">
    <location>
        <begin position="7"/>
        <end position="24"/>
    </location>
</feature>
<name>A0ABW3MP21_9PSEU</name>
<dbReference type="EMBL" id="JBHTIS010004398">
    <property type="protein sequence ID" value="MFD1052412.1"/>
    <property type="molecule type" value="Genomic_DNA"/>
</dbReference>
<sequence length="87" mass="9430">MRLTLRDGFAAVVMALIVLVYVLYLNGTDFLLVSGVRATATTMLSSAVSVRASRPLVMSVYRSSIVGVVCVIMRTSIARWGCRSSRS</sequence>
<feature type="non-terminal residue" evidence="2">
    <location>
        <position position="87"/>
    </location>
</feature>
<organism evidence="2 3">
    <name type="scientific">Kibdelosporangium lantanae</name>
    <dbReference type="NCBI Taxonomy" id="1497396"/>
    <lineage>
        <taxon>Bacteria</taxon>
        <taxon>Bacillati</taxon>
        <taxon>Actinomycetota</taxon>
        <taxon>Actinomycetes</taxon>
        <taxon>Pseudonocardiales</taxon>
        <taxon>Pseudonocardiaceae</taxon>
        <taxon>Kibdelosporangium</taxon>
    </lineage>
</organism>
<comment type="caution">
    <text evidence="2">The sequence shown here is derived from an EMBL/GenBank/DDBJ whole genome shotgun (WGS) entry which is preliminary data.</text>
</comment>
<keyword evidence="1" id="KW-0472">Membrane</keyword>
<dbReference type="Proteomes" id="UP001597045">
    <property type="component" value="Unassembled WGS sequence"/>
</dbReference>
<keyword evidence="1" id="KW-1133">Transmembrane helix</keyword>
<evidence type="ECO:0000256" key="1">
    <source>
        <dbReference type="SAM" id="Phobius"/>
    </source>
</evidence>
<gene>
    <name evidence="2" type="ORF">ACFQ1S_45925</name>
</gene>
<keyword evidence="1" id="KW-0812">Transmembrane</keyword>
<evidence type="ECO:0000313" key="3">
    <source>
        <dbReference type="Proteomes" id="UP001597045"/>
    </source>
</evidence>
<accession>A0ABW3MP21</accession>